<proteinExistence type="predicted"/>
<dbReference type="PANTHER" id="PTHR42756">
    <property type="entry name" value="TRANSCRIPTIONAL REGULATOR, MARR"/>
    <property type="match status" value="1"/>
</dbReference>
<dbReference type="PANTHER" id="PTHR42756:SF1">
    <property type="entry name" value="TRANSCRIPTIONAL REPRESSOR OF EMRAB OPERON"/>
    <property type="match status" value="1"/>
</dbReference>
<dbReference type="Proteomes" id="UP000242700">
    <property type="component" value="Unassembled WGS sequence"/>
</dbReference>
<protein>
    <submittedName>
        <fullName evidence="5">DNA-binding MarR family transcriptional regulator</fullName>
    </submittedName>
    <submittedName>
        <fullName evidence="6">DNA-binding transcriptional regulator, MarR family</fullName>
    </submittedName>
</protein>
<dbReference type="Pfam" id="PF01047">
    <property type="entry name" value="MarR"/>
    <property type="match status" value="1"/>
</dbReference>
<evidence type="ECO:0000256" key="3">
    <source>
        <dbReference type="ARBA" id="ARBA00023163"/>
    </source>
</evidence>
<dbReference type="PRINTS" id="PR00598">
    <property type="entry name" value="HTHMARR"/>
</dbReference>
<evidence type="ECO:0000313" key="6">
    <source>
        <dbReference type="EMBL" id="SDJ63276.1"/>
    </source>
</evidence>
<dbReference type="SUPFAM" id="SSF46785">
    <property type="entry name" value="Winged helix' DNA-binding domain"/>
    <property type="match status" value="1"/>
</dbReference>
<evidence type="ECO:0000313" key="8">
    <source>
        <dbReference type="Proteomes" id="UP001519348"/>
    </source>
</evidence>
<dbReference type="InterPro" id="IPR036390">
    <property type="entry name" value="WH_DNA-bd_sf"/>
</dbReference>
<dbReference type="InterPro" id="IPR036388">
    <property type="entry name" value="WH-like_DNA-bd_sf"/>
</dbReference>
<organism evidence="6 7">
    <name type="scientific">Jeotgalicoccus aerolatus</name>
    <dbReference type="NCBI Taxonomy" id="709510"/>
    <lineage>
        <taxon>Bacteria</taxon>
        <taxon>Bacillati</taxon>
        <taxon>Bacillota</taxon>
        <taxon>Bacilli</taxon>
        <taxon>Bacillales</taxon>
        <taxon>Staphylococcaceae</taxon>
        <taxon>Jeotgalicoccus</taxon>
    </lineage>
</organism>
<reference evidence="5 8" key="3">
    <citation type="submission" date="2021-03" db="EMBL/GenBank/DDBJ databases">
        <title>Genomic Encyclopedia of Type Strains, Phase IV (KMG-IV): sequencing the most valuable type-strain genomes for metagenomic binning, comparative biology and taxonomic classification.</title>
        <authorList>
            <person name="Goeker M."/>
        </authorList>
    </citation>
    <scope>NUCLEOTIDE SEQUENCE [LARGE SCALE GENOMIC DNA]</scope>
    <source>
        <strain evidence="5 8">DSM 22420</strain>
    </source>
</reference>
<evidence type="ECO:0000313" key="7">
    <source>
        <dbReference type="Proteomes" id="UP000242700"/>
    </source>
</evidence>
<evidence type="ECO:0000256" key="2">
    <source>
        <dbReference type="ARBA" id="ARBA00023125"/>
    </source>
</evidence>
<dbReference type="EMBL" id="JAGGKN010000002">
    <property type="protein sequence ID" value="MBP1951949.1"/>
    <property type="molecule type" value="Genomic_DNA"/>
</dbReference>
<sequence>MYDEQETISIEKSLRYIASHVRVNGREILKHHDISPLQFVALQWVGDKDGITIGELANRMYLAHSTTTDIVDKLESGNYVKRNRSEKDKRLVLVSMEDKGKEIIQQVIDKRIDYIAKITAHLSEAEREVLPGALEHVLKESERISYE</sequence>
<dbReference type="RefSeq" id="WP_092594903.1">
    <property type="nucleotide sequence ID" value="NZ_BMCN01000001.1"/>
</dbReference>
<dbReference type="PROSITE" id="PS50995">
    <property type="entry name" value="HTH_MARR_2"/>
    <property type="match status" value="1"/>
</dbReference>
<evidence type="ECO:0000256" key="1">
    <source>
        <dbReference type="ARBA" id="ARBA00023015"/>
    </source>
</evidence>
<reference evidence="7" key="2">
    <citation type="submission" date="2016-10" db="EMBL/GenBank/DDBJ databases">
        <authorList>
            <person name="Varghese N."/>
            <person name="Submissions S."/>
        </authorList>
    </citation>
    <scope>NUCLEOTIDE SEQUENCE [LARGE SCALE GENOMIC DNA]</scope>
    <source>
        <strain evidence="7">CGMCC 1.8911</strain>
    </source>
</reference>
<dbReference type="GO" id="GO:0003677">
    <property type="term" value="F:DNA binding"/>
    <property type="evidence" value="ECO:0007669"/>
    <property type="project" value="UniProtKB-KW"/>
</dbReference>
<dbReference type="GO" id="GO:0003700">
    <property type="term" value="F:DNA-binding transcription factor activity"/>
    <property type="evidence" value="ECO:0007669"/>
    <property type="project" value="InterPro"/>
</dbReference>
<keyword evidence="1" id="KW-0805">Transcription regulation</keyword>
<evidence type="ECO:0000259" key="4">
    <source>
        <dbReference type="PROSITE" id="PS50995"/>
    </source>
</evidence>
<keyword evidence="2 6" id="KW-0238">DNA-binding</keyword>
<accession>A0A1G8VAY3</accession>
<dbReference type="InterPro" id="IPR000835">
    <property type="entry name" value="HTH_MarR-typ"/>
</dbReference>
<keyword evidence="8" id="KW-1185">Reference proteome</keyword>
<dbReference type="OrthoDB" id="9790052at2"/>
<dbReference type="SMART" id="SM00347">
    <property type="entry name" value="HTH_MARR"/>
    <property type="match status" value="1"/>
</dbReference>
<evidence type="ECO:0000313" key="5">
    <source>
        <dbReference type="EMBL" id="MBP1951949.1"/>
    </source>
</evidence>
<dbReference type="AlphaFoldDB" id="A0A1G8VAY3"/>
<feature type="domain" description="HTH marR-type" evidence="4">
    <location>
        <begin position="7"/>
        <end position="139"/>
    </location>
</feature>
<name>A0A1G8VAY3_9STAP</name>
<dbReference type="Proteomes" id="UP001519348">
    <property type="component" value="Unassembled WGS sequence"/>
</dbReference>
<dbReference type="EMBL" id="FNFI01000001">
    <property type="protein sequence ID" value="SDJ63276.1"/>
    <property type="molecule type" value="Genomic_DNA"/>
</dbReference>
<dbReference type="Gene3D" id="1.10.10.10">
    <property type="entry name" value="Winged helix-like DNA-binding domain superfamily/Winged helix DNA-binding domain"/>
    <property type="match status" value="1"/>
</dbReference>
<keyword evidence="3" id="KW-0804">Transcription</keyword>
<dbReference type="STRING" id="586411.SAMN05216187_101279"/>
<reference evidence="6" key="1">
    <citation type="submission" date="2016-10" db="EMBL/GenBank/DDBJ databases">
        <authorList>
            <person name="de Groot N.N."/>
        </authorList>
    </citation>
    <scope>NUCLEOTIDE SEQUENCE [LARGE SCALE GENOMIC DNA]</scope>
    <source>
        <strain evidence="6">CGMCC 1.8911</strain>
    </source>
</reference>
<gene>
    <name evidence="5" type="ORF">J2Z27_000984</name>
    <name evidence="6" type="ORF">SAMN05216187_101279</name>
</gene>